<dbReference type="Proteomes" id="UP000000768">
    <property type="component" value="Chromosome 10"/>
</dbReference>
<proteinExistence type="predicted"/>
<evidence type="ECO:0000313" key="3">
    <source>
        <dbReference type="Proteomes" id="UP000000768"/>
    </source>
</evidence>
<reference evidence="2 3" key="1">
    <citation type="journal article" date="2009" name="Nature">
        <title>The Sorghum bicolor genome and the diversification of grasses.</title>
        <authorList>
            <person name="Paterson A.H."/>
            <person name="Bowers J.E."/>
            <person name="Bruggmann R."/>
            <person name="Dubchak I."/>
            <person name="Grimwood J."/>
            <person name="Gundlach H."/>
            <person name="Haberer G."/>
            <person name="Hellsten U."/>
            <person name="Mitros T."/>
            <person name="Poliakov A."/>
            <person name="Schmutz J."/>
            <person name="Spannagl M."/>
            <person name="Tang H."/>
            <person name="Wang X."/>
            <person name="Wicker T."/>
            <person name="Bharti A.K."/>
            <person name="Chapman J."/>
            <person name="Feltus F.A."/>
            <person name="Gowik U."/>
            <person name="Grigoriev I.V."/>
            <person name="Lyons E."/>
            <person name="Maher C.A."/>
            <person name="Martis M."/>
            <person name="Narechania A."/>
            <person name="Otillar R.P."/>
            <person name="Penning B.W."/>
            <person name="Salamov A.A."/>
            <person name="Wang Y."/>
            <person name="Zhang L."/>
            <person name="Carpita N.C."/>
            <person name="Freeling M."/>
            <person name="Gingle A.R."/>
            <person name="Hash C.T."/>
            <person name="Keller B."/>
            <person name="Klein P."/>
            <person name="Kresovich S."/>
            <person name="McCann M.C."/>
            <person name="Ming R."/>
            <person name="Peterson D.G."/>
            <person name="Mehboob-ur-Rahman"/>
            <person name="Ware D."/>
            <person name="Westhoff P."/>
            <person name="Mayer K.F."/>
            <person name="Messing J."/>
            <person name="Rokhsar D.S."/>
        </authorList>
    </citation>
    <scope>NUCLEOTIDE SEQUENCE [LARGE SCALE GENOMIC DNA]</scope>
    <source>
        <strain evidence="3">cv. BTx623</strain>
    </source>
</reference>
<evidence type="ECO:0000256" key="1">
    <source>
        <dbReference type="SAM" id="MobiDB-lite"/>
    </source>
</evidence>
<dbReference type="InParanoid" id="A0A1W0VTX1"/>
<name>A0A1W0VTX1_SORBI</name>
<dbReference type="Gramene" id="OQU76715">
    <property type="protein sequence ID" value="OQU76715"/>
    <property type="gene ID" value="SORBI_3010G194001"/>
</dbReference>
<evidence type="ECO:0000313" key="2">
    <source>
        <dbReference type="EMBL" id="OQU76715.1"/>
    </source>
</evidence>
<sequence>MPSSVLSSGAARAPRRRRGPRPRVAVAARSRAPPRRCGQRSCSSSAVQLVFRLDPDVASPLYHALRLTVATYPGAKRSGPTCCQTKREQAAMLFSASPCATCLSHQFFQSGFCSNPFG</sequence>
<reference evidence="3" key="2">
    <citation type="journal article" date="2018" name="Plant J.">
        <title>The Sorghum bicolor reference genome: improved assembly, gene annotations, a transcriptome atlas, and signatures of genome organization.</title>
        <authorList>
            <person name="McCormick R.F."/>
            <person name="Truong S.K."/>
            <person name="Sreedasyam A."/>
            <person name="Jenkins J."/>
            <person name="Shu S."/>
            <person name="Sims D."/>
            <person name="Kennedy M."/>
            <person name="Amirebrahimi M."/>
            <person name="Weers B.D."/>
            <person name="McKinley B."/>
            <person name="Mattison A."/>
            <person name="Morishige D.T."/>
            <person name="Grimwood J."/>
            <person name="Schmutz J."/>
            <person name="Mullet J.E."/>
        </authorList>
    </citation>
    <scope>NUCLEOTIDE SEQUENCE [LARGE SCALE GENOMIC DNA]</scope>
    <source>
        <strain evidence="3">cv. BTx623</strain>
    </source>
</reference>
<protein>
    <submittedName>
        <fullName evidence="2">Uncharacterized protein</fullName>
    </submittedName>
</protein>
<organism evidence="2 3">
    <name type="scientific">Sorghum bicolor</name>
    <name type="common">Sorghum</name>
    <name type="synonym">Sorghum vulgare</name>
    <dbReference type="NCBI Taxonomy" id="4558"/>
    <lineage>
        <taxon>Eukaryota</taxon>
        <taxon>Viridiplantae</taxon>
        <taxon>Streptophyta</taxon>
        <taxon>Embryophyta</taxon>
        <taxon>Tracheophyta</taxon>
        <taxon>Spermatophyta</taxon>
        <taxon>Magnoliopsida</taxon>
        <taxon>Liliopsida</taxon>
        <taxon>Poales</taxon>
        <taxon>Poaceae</taxon>
        <taxon>PACMAD clade</taxon>
        <taxon>Panicoideae</taxon>
        <taxon>Andropogonodae</taxon>
        <taxon>Andropogoneae</taxon>
        <taxon>Sorghinae</taxon>
        <taxon>Sorghum</taxon>
    </lineage>
</organism>
<feature type="region of interest" description="Disordered" evidence="1">
    <location>
        <begin position="1"/>
        <end position="39"/>
    </location>
</feature>
<accession>A0A1W0VTX1</accession>
<dbReference type="EMBL" id="CM000769">
    <property type="protein sequence ID" value="OQU76715.1"/>
    <property type="molecule type" value="Genomic_DNA"/>
</dbReference>
<gene>
    <name evidence="2" type="ORF">SORBI_3010G194001</name>
</gene>
<feature type="compositionally biased region" description="Low complexity" evidence="1">
    <location>
        <begin position="22"/>
        <end position="31"/>
    </location>
</feature>
<keyword evidence="3" id="KW-1185">Reference proteome</keyword>
<dbReference type="AlphaFoldDB" id="A0A1W0VTX1"/>